<reference evidence="2 3" key="2">
    <citation type="journal article" date="2015" name="Eukaryot. Cell">
        <title>Asexual propagation of a virulent clone complex in a human and feline outbreak of sporotrichosis.</title>
        <authorList>
            <person name="Teixeira Mde M."/>
            <person name="Rodrigues A.M."/>
            <person name="Tsui C.K."/>
            <person name="de Almeida L.G."/>
            <person name="Van Diepeningen A.D."/>
            <person name="van den Ende B.G."/>
            <person name="Fernandes G.F."/>
            <person name="Kano R."/>
            <person name="Hamelin R.C."/>
            <person name="Lopes-Bezerra L.M."/>
            <person name="Vasconcelos A.T."/>
            <person name="de Hoog S."/>
            <person name="de Camargo Z.P."/>
            <person name="Felipe M.S."/>
        </authorList>
    </citation>
    <scope>NUCLEOTIDE SEQUENCE [LARGE SCALE GENOMIC DNA]</scope>
    <source>
        <strain evidence="2 3">1099-18</strain>
    </source>
</reference>
<accession>A0A0F2MEM9</accession>
<dbReference type="KEGG" id="ssck:SPSK_02100"/>
<comment type="caution">
    <text evidence="2">The sequence shown here is derived from an EMBL/GenBank/DDBJ whole genome shotgun (WGS) entry which is preliminary data.</text>
</comment>
<feature type="region of interest" description="Disordered" evidence="1">
    <location>
        <begin position="60"/>
        <end position="80"/>
    </location>
</feature>
<evidence type="ECO:0000313" key="3">
    <source>
        <dbReference type="Proteomes" id="UP000033710"/>
    </source>
</evidence>
<feature type="region of interest" description="Disordered" evidence="1">
    <location>
        <begin position="1"/>
        <end position="29"/>
    </location>
</feature>
<organism evidence="2 3">
    <name type="scientific">Sporothrix schenckii 1099-18</name>
    <dbReference type="NCBI Taxonomy" id="1397361"/>
    <lineage>
        <taxon>Eukaryota</taxon>
        <taxon>Fungi</taxon>
        <taxon>Dikarya</taxon>
        <taxon>Ascomycota</taxon>
        <taxon>Pezizomycotina</taxon>
        <taxon>Sordariomycetes</taxon>
        <taxon>Sordariomycetidae</taxon>
        <taxon>Ophiostomatales</taxon>
        <taxon>Ophiostomataceae</taxon>
        <taxon>Sporothrix</taxon>
    </lineage>
</organism>
<evidence type="ECO:0000313" key="2">
    <source>
        <dbReference type="EMBL" id="KJR87529.1"/>
    </source>
</evidence>
<protein>
    <submittedName>
        <fullName evidence="2">Uncharacterized protein</fullName>
    </submittedName>
</protein>
<name>A0A0F2MEM9_SPOSC</name>
<gene>
    <name evidence="2" type="ORF">SPSK_02100</name>
</gene>
<reference evidence="2 3" key="1">
    <citation type="journal article" date="2014" name="BMC Genomics">
        <title>Comparative genomics of the major fungal agents of human and animal Sporotrichosis: Sporothrix schenckii and Sporothrix brasiliensis.</title>
        <authorList>
            <person name="Teixeira M.M."/>
            <person name="de Almeida L.G."/>
            <person name="Kubitschek-Barreira P."/>
            <person name="Alves F.L."/>
            <person name="Kioshima E.S."/>
            <person name="Abadio A.K."/>
            <person name="Fernandes L."/>
            <person name="Derengowski L.S."/>
            <person name="Ferreira K.S."/>
            <person name="Souza R.C."/>
            <person name="Ruiz J.C."/>
            <person name="de Andrade N.C."/>
            <person name="Paes H.C."/>
            <person name="Nicola A.M."/>
            <person name="Albuquerque P."/>
            <person name="Gerber A.L."/>
            <person name="Martins V.P."/>
            <person name="Peconick L.D."/>
            <person name="Neto A.V."/>
            <person name="Chaucanez C.B."/>
            <person name="Silva P.A."/>
            <person name="Cunha O.L."/>
            <person name="de Oliveira F.F."/>
            <person name="dos Santos T.C."/>
            <person name="Barros A.L."/>
            <person name="Soares M.A."/>
            <person name="de Oliveira L.M."/>
            <person name="Marini M.M."/>
            <person name="Villalobos-Duno H."/>
            <person name="Cunha M.M."/>
            <person name="de Hoog S."/>
            <person name="da Silveira J.F."/>
            <person name="Henrissat B."/>
            <person name="Nino-Vega G.A."/>
            <person name="Cisalpino P.S."/>
            <person name="Mora-Montes H.M."/>
            <person name="Almeida S.R."/>
            <person name="Stajich J.E."/>
            <person name="Lopes-Bezerra L.M."/>
            <person name="Vasconcelos A.T."/>
            <person name="Felipe M.S."/>
        </authorList>
    </citation>
    <scope>NUCLEOTIDE SEQUENCE [LARGE SCALE GENOMIC DNA]</scope>
    <source>
        <strain evidence="2 3">1099-18</strain>
    </source>
</reference>
<sequence>MATAPSQHRHSAQSVTVTHMHSRRQPPSATLVEAQVQVRVRQELGDWQFRQCRRKAWRAAEARMGGMRDSKMMRGEMHTS</sequence>
<proteinExistence type="predicted"/>
<dbReference type="RefSeq" id="XP_016590205.1">
    <property type="nucleotide sequence ID" value="XM_016728993.1"/>
</dbReference>
<dbReference type="AlphaFoldDB" id="A0A0F2MEM9"/>
<evidence type="ECO:0000256" key="1">
    <source>
        <dbReference type="SAM" id="MobiDB-lite"/>
    </source>
</evidence>
<dbReference type="EMBL" id="AXCR01000005">
    <property type="protein sequence ID" value="KJR87529.1"/>
    <property type="molecule type" value="Genomic_DNA"/>
</dbReference>
<dbReference type="Proteomes" id="UP000033710">
    <property type="component" value="Unassembled WGS sequence"/>
</dbReference>
<dbReference type="VEuPathDB" id="FungiDB:SPSK_02100"/>
<dbReference type="GeneID" id="27664270"/>
<feature type="compositionally biased region" description="Polar residues" evidence="1">
    <location>
        <begin position="1"/>
        <end position="19"/>
    </location>
</feature>